<feature type="repeat" description="TPR" evidence="1">
    <location>
        <begin position="199"/>
        <end position="232"/>
    </location>
</feature>
<evidence type="ECO:0000256" key="2">
    <source>
        <dbReference type="SAM" id="Coils"/>
    </source>
</evidence>
<dbReference type="Pfam" id="PF13181">
    <property type="entry name" value="TPR_8"/>
    <property type="match status" value="1"/>
</dbReference>
<keyword evidence="4" id="KW-0812">Transmembrane</keyword>
<evidence type="ECO:0000256" key="4">
    <source>
        <dbReference type="SAM" id="Phobius"/>
    </source>
</evidence>
<dbReference type="PROSITE" id="PS50005">
    <property type="entry name" value="TPR"/>
    <property type="match status" value="2"/>
</dbReference>
<dbReference type="EMBL" id="VTPC01001721">
    <property type="protein sequence ID" value="KAF2901309.1"/>
    <property type="molecule type" value="Genomic_DNA"/>
</dbReference>
<dbReference type="SMART" id="SM00028">
    <property type="entry name" value="TPR"/>
    <property type="match status" value="2"/>
</dbReference>
<protein>
    <recommendedName>
        <fullName evidence="7">Tetratricopeptide repeat protein 17</fullName>
    </recommendedName>
</protein>
<dbReference type="GO" id="GO:0005737">
    <property type="term" value="C:cytoplasm"/>
    <property type="evidence" value="ECO:0007669"/>
    <property type="project" value="TreeGrafter"/>
</dbReference>
<proteinExistence type="predicted"/>
<evidence type="ECO:0000256" key="3">
    <source>
        <dbReference type="SAM" id="MobiDB-lite"/>
    </source>
</evidence>
<feature type="transmembrane region" description="Helical" evidence="4">
    <location>
        <begin position="321"/>
        <end position="341"/>
    </location>
</feature>
<keyword evidence="4" id="KW-0472">Membrane</keyword>
<name>A0A8K0DBM5_IGNLU</name>
<comment type="caution">
    <text evidence="5">The sequence shown here is derived from an EMBL/GenBank/DDBJ whole genome shotgun (WGS) entry which is preliminary data.</text>
</comment>
<feature type="region of interest" description="Disordered" evidence="3">
    <location>
        <begin position="98"/>
        <end position="123"/>
    </location>
</feature>
<keyword evidence="6" id="KW-1185">Reference proteome</keyword>
<dbReference type="Proteomes" id="UP000801492">
    <property type="component" value="Unassembled WGS sequence"/>
</dbReference>
<dbReference type="GO" id="GO:0015629">
    <property type="term" value="C:actin cytoskeleton"/>
    <property type="evidence" value="ECO:0007669"/>
    <property type="project" value="TreeGrafter"/>
</dbReference>
<reference evidence="5" key="1">
    <citation type="submission" date="2019-08" db="EMBL/GenBank/DDBJ databases">
        <title>The genome of the North American firefly Photinus pyralis.</title>
        <authorList>
            <consortium name="Photinus pyralis genome working group"/>
            <person name="Fallon T.R."/>
            <person name="Sander Lower S.E."/>
            <person name="Weng J.-K."/>
        </authorList>
    </citation>
    <scope>NUCLEOTIDE SEQUENCE</scope>
    <source>
        <strain evidence="5">TRF0915ILg1</strain>
        <tissue evidence="5">Whole body</tissue>
    </source>
</reference>
<keyword evidence="1" id="KW-0802">TPR repeat</keyword>
<feature type="compositionally biased region" description="Polar residues" evidence="3">
    <location>
        <begin position="104"/>
        <end position="121"/>
    </location>
</feature>
<dbReference type="InterPro" id="IPR052630">
    <property type="entry name" value="TTC17"/>
</dbReference>
<organism evidence="5 6">
    <name type="scientific">Ignelater luminosus</name>
    <name type="common">Cucubano</name>
    <name type="synonym">Pyrophorus luminosus</name>
    <dbReference type="NCBI Taxonomy" id="2038154"/>
    <lineage>
        <taxon>Eukaryota</taxon>
        <taxon>Metazoa</taxon>
        <taxon>Ecdysozoa</taxon>
        <taxon>Arthropoda</taxon>
        <taxon>Hexapoda</taxon>
        <taxon>Insecta</taxon>
        <taxon>Pterygota</taxon>
        <taxon>Neoptera</taxon>
        <taxon>Endopterygota</taxon>
        <taxon>Coleoptera</taxon>
        <taxon>Polyphaga</taxon>
        <taxon>Elateriformia</taxon>
        <taxon>Elateroidea</taxon>
        <taxon>Elateridae</taxon>
        <taxon>Agrypninae</taxon>
        <taxon>Pyrophorini</taxon>
        <taxon>Ignelater</taxon>
    </lineage>
</organism>
<evidence type="ECO:0000313" key="6">
    <source>
        <dbReference type="Proteomes" id="UP000801492"/>
    </source>
</evidence>
<feature type="repeat" description="TPR" evidence="1">
    <location>
        <begin position="270"/>
        <end position="303"/>
    </location>
</feature>
<dbReference type="InterPro" id="IPR019734">
    <property type="entry name" value="TPR_rpt"/>
</dbReference>
<dbReference type="PANTHER" id="PTHR16091">
    <property type="entry name" value="TTC17 PROTEIN"/>
    <property type="match status" value="1"/>
</dbReference>
<dbReference type="PANTHER" id="PTHR16091:SF3">
    <property type="entry name" value="TETRATRICOPEPTIDE REPEAT PROTEIN 17"/>
    <property type="match status" value="1"/>
</dbReference>
<dbReference type="InterPro" id="IPR011990">
    <property type="entry name" value="TPR-like_helical_dom_sf"/>
</dbReference>
<evidence type="ECO:0000256" key="1">
    <source>
        <dbReference type="PROSITE-ProRule" id="PRU00339"/>
    </source>
</evidence>
<sequence>MIGKLQNISFSTFYLVSFQLLSTNSRTSTLWKLNSDETKIVEANPFHPIVSLPNSHYVIKDDPIFNIITSTVRYGQSWIKQDEEYFCTNCRTIQPKTLHKNNSRDSSVSIKQSLNKPSDVTYSDEPLDCGTPVNFTPYDNLLGVSNRNRHPNVPEPQIALIFDFKNKKGTKGNSKTLESEVDALERRLKRDKKMKPKSVKLYNQIGNFWRIKGDAQKAIECFRRALAVTPRDANVLLNLARVLFTLQYLDDAVFLIKMSLDAQTCAKETWQQHFTLGEIFKAYGHYDEASLHLKRTLELNPSFKPAQVALKEIDGMPATRLHIYTLIIIISLVLGVLLVILSSVDSSIETDNCDIKPQRHFNRAMAMSTLRGFRIPPKNNRFRKLSA</sequence>
<dbReference type="Gene3D" id="1.25.40.10">
    <property type="entry name" value="Tetratricopeptide repeat domain"/>
    <property type="match status" value="1"/>
</dbReference>
<keyword evidence="4" id="KW-1133">Transmembrane helix</keyword>
<dbReference type="OrthoDB" id="79426at2759"/>
<gene>
    <name evidence="5" type="ORF">ILUMI_04887</name>
</gene>
<keyword evidence="2" id="KW-0175">Coiled coil</keyword>
<dbReference type="SUPFAM" id="SSF48452">
    <property type="entry name" value="TPR-like"/>
    <property type="match status" value="1"/>
</dbReference>
<accession>A0A8K0DBM5</accession>
<evidence type="ECO:0000313" key="5">
    <source>
        <dbReference type="EMBL" id="KAF2901309.1"/>
    </source>
</evidence>
<evidence type="ECO:0008006" key="7">
    <source>
        <dbReference type="Google" id="ProtNLM"/>
    </source>
</evidence>
<feature type="coiled-coil region" evidence="2">
    <location>
        <begin position="167"/>
        <end position="194"/>
    </location>
</feature>
<dbReference type="GO" id="GO:0030041">
    <property type="term" value="P:actin filament polymerization"/>
    <property type="evidence" value="ECO:0007669"/>
    <property type="project" value="TreeGrafter"/>
</dbReference>
<dbReference type="AlphaFoldDB" id="A0A8K0DBM5"/>